<dbReference type="PANTHER" id="PTHR10357:SF216">
    <property type="entry name" value="MALTOOLIGOSYL TREHALOSE SYNTHASE-RELATED"/>
    <property type="match status" value="1"/>
</dbReference>
<gene>
    <name evidence="2" type="primary">treY</name>
    <name evidence="2" type="ORF">EAS64_30875</name>
</gene>
<dbReference type="EMBL" id="RPFW01000006">
    <property type="protein sequence ID" value="TVZ01848.1"/>
    <property type="molecule type" value="Genomic_DNA"/>
</dbReference>
<dbReference type="InterPro" id="IPR012767">
    <property type="entry name" value="Trehalose_TreY"/>
</dbReference>
<dbReference type="InterPro" id="IPR017853">
    <property type="entry name" value="GH"/>
</dbReference>
<dbReference type="OrthoDB" id="9761577at2"/>
<keyword evidence="3" id="KW-1185">Reference proteome</keyword>
<dbReference type="Pfam" id="PF00128">
    <property type="entry name" value="Alpha-amylase"/>
    <property type="match status" value="1"/>
</dbReference>
<dbReference type="AlphaFoldDB" id="A0A6P2BSJ8"/>
<dbReference type="Gene3D" id="3.30.1590.10">
    <property type="entry name" value="Maltooligosyl trehalose synthase, domain 2"/>
    <property type="match status" value="1"/>
</dbReference>
<feature type="domain" description="Glycosyl hydrolase family 13 catalytic" evidence="1">
    <location>
        <begin position="14"/>
        <end position="414"/>
    </location>
</feature>
<dbReference type="GO" id="GO:0047470">
    <property type="term" value="F:(1,4)-alpha-D-glucan 1-alpha-D-glucosylmutase activity"/>
    <property type="evidence" value="ECO:0007669"/>
    <property type="project" value="TreeGrafter"/>
</dbReference>
<protein>
    <submittedName>
        <fullName evidence="2">Malto-oligosyltrehalose synthase</fullName>
    </submittedName>
</protein>
<dbReference type="Proteomes" id="UP000460272">
    <property type="component" value="Unassembled WGS sequence"/>
</dbReference>
<dbReference type="SUPFAM" id="SSF51445">
    <property type="entry name" value="(Trans)glycosidases"/>
    <property type="match status" value="1"/>
</dbReference>
<dbReference type="GO" id="GO:0005992">
    <property type="term" value="P:trehalose biosynthetic process"/>
    <property type="evidence" value="ECO:0007669"/>
    <property type="project" value="TreeGrafter"/>
</dbReference>
<evidence type="ECO:0000313" key="2">
    <source>
        <dbReference type="EMBL" id="TVZ01848.1"/>
    </source>
</evidence>
<evidence type="ECO:0000259" key="1">
    <source>
        <dbReference type="SMART" id="SM00642"/>
    </source>
</evidence>
<dbReference type="Gene3D" id="1.10.150.200">
    <property type="entry name" value="Maltooligosyl trehalose synthase, domain 3"/>
    <property type="match status" value="1"/>
</dbReference>
<organism evidence="2 3">
    <name type="scientific">Trebonia kvetii</name>
    <dbReference type="NCBI Taxonomy" id="2480626"/>
    <lineage>
        <taxon>Bacteria</taxon>
        <taxon>Bacillati</taxon>
        <taxon>Actinomycetota</taxon>
        <taxon>Actinomycetes</taxon>
        <taxon>Streptosporangiales</taxon>
        <taxon>Treboniaceae</taxon>
        <taxon>Trebonia</taxon>
    </lineage>
</organism>
<dbReference type="NCBIfam" id="TIGR02401">
    <property type="entry name" value="trehalose_TreY"/>
    <property type="match status" value="1"/>
</dbReference>
<dbReference type="Gene3D" id="1.10.10.470">
    <property type="entry name" value="Maltooligosyl trehalose synthase, domain 4"/>
    <property type="match status" value="1"/>
</dbReference>
<accession>A0A6P2BSJ8</accession>
<dbReference type="GO" id="GO:0030980">
    <property type="term" value="P:alpha-glucan catabolic process"/>
    <property type="evidence" value="ECO:0007669"/>
    <property type="project" value="TreeGrafter"/>
</dbReference>
<sequence>MAAGSVLGSTYRLQLTPEFGFAAAAEAANYLADLGISHAYLSPVLEAVPGSPHGYDVTDHARIRGELGGAEGFRAMAERLRASGLGIVLDIVPNHMAVPADLRQNRQLWSVLREGRGSPYATWFDIDWAAQDDRMVLPILGAPLESCLGELRVEPNGGPDGEPVLRYFDHVLPLLPGTTRLPLRGLLEAQHYRVTWWRDATTELNWRRFFDIATLIGIRVEDPAVFEATHEVIVRLVTEGLVDGLRVDHPDGLADPRGYLSRLAEATGRAWVVAEKILAPQEALPADWACAGTTGYDALRVVDGLFLDPAAGDILGAEYTRFCRISGDDCSARRFADVAAEAKREIAGGPLAAEVARLARILCSVAPETPAEDVHAVLTEVLAAFPVYRAYVHPGEPPPAAAAAAIREAVDGARRHLPRRLRGLAADLGAAALGQQRPVSGAAGRAGEFVVRFQQTTGPVQAKGVEDTAGYRWSRLVSLNEVGCDPDWLGTEPAEFHATAARLAADWPHTMTTLSTHDTKRQEDVRARLAVLAEMPEEWGRRARQWHERAVTLRFFGAVAAAVDPDTEYLIWQTLVGAWPIGTERLAAYLTKAIREAKRRTSWISPDQEYEAAVLGLAARALDDPRVAESIAGFVAEIAADAVVNSLGAKLVQLTMPGVPDVYQGCEEPALSLVDPDNRRAIDYPRIRRDLMDLDTGSGAIRPADLEGGDFAAFRRAKLLVASRALRLRRARPEWFAGSYRPLWASGSASAHVVAFQRDERPITVVTRLPVGLRRRGGWQDTTLPLPAGTAWADVLSGTVHRGGAVPVTELTGGLPVALLVPTPGG</sequence>
<dbReference type="CDD" id="cd11336">
    <property type="entry name" value="AmyAc_MTSase"/>
    <property type="match status" value="1"/>
</dbReference>
<evidence type="ECO:0000313" key="3">
    <source>
        <dbReference type="Proteomes" id="UP000460272"/>
    </source>
</evidence>
<name>A0A6P2BSJ8_9ACTN</name>
<comment type="caution">
    <text evidence="2">The sequence shown here is derived from an EMBL/GenBank/DDBJ whole genome shotgun (WGS) entry which is preliminary data.</text>
</comment>
<dbReference type="SMART" id="SM00642">
    <property type="entry name" value="Aamy"/>
    <property type="match status" value="1"/>
</dbReference>
<proteinExistence type="predicted"/>
<reference evidence="2 3" key="1">
    <citation type="submission" date="2018-11" db="EMBL/GenBank/DDBJ databases">
        <title>Trebonia kvetii gen.nov., sp.nov., a novel acidophilic actinobacterium, and proposal of the new actinobacterial family Treboniaceae fam. nov.</title>
        <authorList>
            <person name="Rapoport D."/>
            <person name="Sagova-Mareckova M."/>
            <person name="Sedlacek I."/>
            <person name="Provaznik J."/>
            <person name="Kralova S."/>
            <person name="Pavlinic D."/>
            <person name="Benes V."/>
            <person name="Kopecky J."/>
        </authorList>
    </citation>
    <scope>NUCLEOTIDE SEQUENCE [LARGE SCALE GENOMIC DNA]</scope>
    <source>
        <strain evidence="2 3">15Tr583</strain>
    </source>
</reference>
<dbReference type="PANTHER" id="PTHR10357">
    <property type="entry name" value="ALPHA-AMYLASE FAMILY MEMBER"/>
    <property type="match status" value="1"/>
</dbReference>
<dbReference type="InterPro" id="IPR006047">
    <property type="entry name" value="GH13_cat_dom"/>
</dbReference>
<dbReference type="Gene3D" id="3.20.20.80">
    <property type="entry name" value="Glycosidases"/>
    <property type="match status" value="1"/>
</dbReference>
<dbReference type="InterPro" id="IPR013797">
    <property type="entry name" value="Maltooligo_trehalose_synth_4"/>
</dbReference>